<reference evidence="1" key="1">
    <citation type="submission" date="2020-11" db="EMBL/GenBank/DDBJ databases">
        <title>Nocardia NEAU-351.nov., a novel actinomycete isolated from the cow dung.</title>
        <authorList>
            <person name="Zhang X."/>
        </authorList>
    </citation>
    <scope>NUCLEOTIDE SEQUENCE</scope>
    <source>
        <strain evidence="1">NEAU-351</strain>
    </source>
</reference>
<proteinExistence type="predicted"/>
<evidence type="ECO:0000313" key="1">
    <source>
        <dbReference type="EMBL" id="MBH0776581.1"/>
    </source>
</evidence>
<dbReference type="EMBL" id="JADMLG010000003">
    <property type="protein sequence ID" value="MBH0776581.1"/>
    <property type="molecule type" value="Genomic_DNA"/>
</dbReference>
<protein>
    <submittedName>
        <fullName evidence="1">Uncharacterized protein</fullName>
    </submittedName>
</protein>
<name>A0A931I9K5_9NOCA</name>
<dbReference type="RefSeq" id="WP_196148912.1">
    <property type="nucleotide sequence ID" value="NZ_JADMLG010000003.1"/>
</dbReference>
<sequence>MNGGRDIPKLTVTMLGTGGSGKTSFLMGMYGAMANGVDGYFVHTPVRADHIDLLGAWRKLLDSGSYPLPNDMKGLKFYEFVLDLGFSGTIMEVDWLDYRGGALSDRNQAADTAALEERLAQSDSIYIVLDGAKLGAWMSAKMDGDADRPAALQEDLGTGTINGYIMRAVHARRQLGRPLPSLVVLITKEDLLVAATRLSRAGALQAVEAQLRTLLRVAFAPDTRALVNPTTLDAVGGQDGMDRSFKAPFIFTFTEYLRSAIAAEHQFLEAATAQRQRNADEIRLLETRLRGLFRPGRKGELSAEQRQIVAKAELHKANLEAMRTQAATLEAELAGLRIYDSGEPRGAW</sequence>
<dbReference type="AlphaFoldDB" id="A0A931I9K5"/>
<evidence type="ECO:0000313" key="2">
    <source>
        <dbReference type="Proteomes" id="UP000655751"/>
    </source>
</evidence>
<accession>A0A931I9K5</accession>
<dbReference type="Proteomes" id="UP000655751">
    <property type="component" value="Unassembled WGS sequence"/>
</dbReference>
<comment type="caution">
    <text evidence="1">The sequence shown here is derived from an EMBL/GenBank/DDBJ whole genome shotgun (WGS) entry which is preliminary data.</text>
</comment>
<keyword evidence="2" id="KW-1185">Reference proteome</keyword>
<gene>
    <name evidence="1" type="ORF">IT779_09825</name>
</gene>
<organism evidence="1 2">
    <name type="scientific">Nocardia bovistercoris</name>
    <dbReference type="NCBI Taxonomy" id="2785916"/>
    <lineage>
        <taxon>Bacteria</taxon>
        <taxon>Bacillati</taxon>
        <taxon>Actinomycetota</taxon>
        <taxon>Actinomycetes</taxon>
        <taxon>Mycobacteriales</taxon>
        <taxon>Nocardiaceae</taxon>
        <taxon>Nocardia</taxon>
    </lineage>
</organism>